<dbReference type="AlphaFoldDB" id="D1CEC7"/>
<dbReference type="Proteomes" id="UP000000323">
    <property type="component" value="Chromosome 1"/>
</dbReference>
<keyword evidence="2" id="KW-1185">Reference proteome</keyword>
<reference evidence="2" key="1">
    <citation type="journal article" date="2010" name="Stand. Genomic Sci.">
        <title>Complete genome sequence of 'Thermobaculum terrenum' type strain (YNP1).</title>
        <authorList>
            <person name="Kiss H."/>
            <person name="Cleland D."/>
            <person name="Lapidus A."/>
            <person name="Lucas S."/>
            <person name="Glavina Del Rio T."/>
            <person name="Nolan M."/>
            <person name="Tice H."/>
            <person name="Han C."/>
            <person name="Goodwin L."/>
            <person name="Pitluck S."/>
            <person name="Liolios K."/>
            <person name="Ivanova N."/>
            <person name="Mavromatis K."/>
            <person name="Ovchinnikova G."/>
            <person name="Pati A."/>
            <person name="Chen A."/>
            <person name="Palaniappan K."/>
            <person name="Land M."/>
            <person name="Hauser L."/>
            <person name="Chang Y."/>
            <person name="Jeffries C."/>
            <person name="Lu M."/>
            <person name="Brettin T."/>
            <person name="Detter J."/>
            <person name="Goker M."/>
            <person name="Tindall B."/>
            <person name="Beck B."/>
            <person name="McDermott T."/>
            <person name="Woyke T."/>
            <person name="Bristow J."/>
            <person name="Eisen J."/>
            <person name="Markowitz V."/>
            <person name="Hugenholtz P."/>
            <person name="Kyrpides N."/>
            <person name="Klenk H."/>
            <person name="Cheng J."/>
        </authorList>
    </citation>
    <scope>NUCLEOTIDE SEQUENCE [LARGE SCALE GENOMIC DNA]</scope>
    <source>
        <strain evidence="2">ATCC BAA-798 / YNP1</strain>
    </source>
</reference>
<name>D1CEC7_THET1</name>
<gene>
    <name evidence="1" type="ordered locus">Tter_0361</name>
</gene>
<accession>D1CEC7</accession>
<dbReference type="HOGENOM" id="CLU_658778_0_0_0"/>
<organism evidence="1 2">
    <name type="scientific">Thermobaculum terrenum (strain ATCC BAA-798 / CCMEE 7001 / YNP1)</name>
    <dbReference type="NCBI Taxonomy" id="525904"/>
    <lineage>
        <taxon>Bacteria</taxon>
        <taxon>Bacillati</taxon>
        <taxon>Chloroflexota</taxon>
        <taxon>Chloroflexia</taxon>
        <taxon>Candidatus Thermobaculales</taxon>
        <taxon>Candidatus Thermobaculaceae</taxon>
        <taxon>Thermobaculum</taxon>
    </lineage>
</organism>
<dbReference type="KEGG" id="ttr:Tter_0361"/>
<protein>
    <submittedName>
        <fullName evidence="1">Uncharacterized protein</fullName>
    </submittedName>
</protein>
<evidence type="ECO:0000313" key="2">
    <source>
        <dbReference type="Proteomes" id="UP000000323"/>
    </source>
</evidence>
<dbReference type="STRING" id="525904.Tter_0361"/>
<proteinExistence type="predicted"/>
<sequence>MTKLKPRLLVFLILCLMVTTLSPLISINRASAAVTTWRALFLVYRSTDVTFTWNGQTQRVRTSMSSSDLQKALYVIRRVPSTVYNWSRGNTYLSQTIVYPDHPISSVTSLGANGFWVSPLDIKADINKYAPQGRYDSIFVIWRLDTDSGKRVPSLGWGWTVRPGPWANGAGYTTVNIPQQHGDWLGRYPEQIFLHEWTHQVTGFYEQLGYRMPNIDRASDYGYSREEAGQVFLSDVLSGRVPYGSTYIGVKPSIWASSTPRYLYAAQSSNYLPRVTSLTPGTGTSYVGRSYSFTATYYDSNGAKNINKAYIKFQSSYYNRSVKIWYNQDKNKIYMKDLSNGVLYSAVPGKDVVLRGNIVQINARYTTVSLSGNQLTIRWSIVFEPRADNNNYRVLASVRDDSGAYPDYKLMAYRYVR</sequence>
<dbReference type="EMBL" id="CP001825">
    <property type="protein sequence ID" value="ACZ41283.1"/>
    <property type="molecule type" value="Genomic_DNA"/>
</dbReference>
<evidence type="ECO:0000313" key="1">
    <source>
        <dbReference type="EMBL" id="ACZ41283.1"/>
    </source>
</evidence>